<name>A0A017SVA1_9BACT</name>
<reference evidence="1 2" key="1">
    <citation type="submission" date="2013-05" db="EMBL/GenBank/DDBJ databases">
        <title>Genome assembly of Chondromyces apiculatus DSM 436.</title>
        <authorList>
            <person name="Sharma G."/>
            <person name="Khatri I."/>
            <person name="Kaur C."/>
            <person name="Mayilraj S."/>
            <person name="Subramanian S."/>
        </authorList>
    </citation>
    <scope>NUCLEOTIDE SEQUENCE [LARGE SCALE GENOMIC DNA]</scope>
    <source>
        <strain evidence="1 2">DSM 436</strain>
    </source>
</reference>
<accession>A0A017SVA1</accession>
<dbReference type="EMBL" id="ASRX01000095">
    <property type="protein sequence ID" value="EYF00899.1"/>
    <property type="molecule type" value="Genomic_DNA"/>
</dbReference>
<proteinExistence type="predicted"/>
<evidence type="ECO:0000313" key="2">
    <source>
        <dbReference type="Proteomes" id="UP000019678"/>
    </source>
</evidence>
<evidence type="ECO:0000313" key="1">
    <source>
        <dbReference type="EMBL" id="EYF00899.1"/>
    </source>
</evidence>
<dbReference type="AlphaFoldDB" id="A0A017SVA1"/>
<comment type="caution">
    <text evidence="1">The sequence shown here is derived from an EMBL/GenBank/DDBJ whole genome shotgun (WGS) entry which is preliminary data.</text>
</comment>
<dbReference type="STRING" id="1192034.CAP_8916"/>
<dbReference type="RefSeq" id="WP_044250275.1">
    <property type="nucleotide sequence ID" value="NZ_ASRX01000095.1"/>
</dbReference>
<gene>
    <name evidence="1" type="ORF">CAP_8916</name>
</gene>
<organism evidence="1 2">
    <name type="scientific">Chondromyces apiculatus DSM 436</name>
    <dbReference type="NCBI Taxonomy" id="1192034"/>
    <lineage>
        <taxon>Bacteria</taxon>
        <taxon>Pseudomonadati</taxon>
        <taxon>Myxococcota</taxon>
        <taxon>Polyangia</taxon>
        <taxon>Polyangiales</taxon>
        <taxon>Polyangiaceae</taxon>
        <taxon>Chondromyces</taxon>
    </lineage>
</organism>
<protein>
    <submittedName>
        <fullName evidence="1">Uncharacterized protein</fullName>
    </submittedName>
</protein>
<sequence length="166" mass="17478">MRASRDVTLQAGGGVSHGGSLRVAGVDHEFHPGWLATVGGSYRVFQGEGAAPFVLLTASFGASGAPTQERGASTRTDTERYLAIDARLGALAGWTFFDTLTPYLAARVFGGPIFWRFQGRDITGTDRYHYQLALGTTVLLPGGFNVSAEGIPLGERGLSVGVGVLF</sequence>
<dbReference type="eggNOG" id="ENOG5030TBI">
    <property type="taxonomic scope" value="Bacteria"/>
</dbReference>
<dbReference type="Proteomes" id="UP000019678">
    <property type="component" value="Unassembled WGS sequence"/>
</dbReference>
<keyword evidence="2" id="KW-1185">Reference proteome</keyword>
<dbReference type="OrthoDB" id="5503920at2"/>